<sequence length="61" mass="7005">MLNIGSLHFGGQHREHGKHPLEQDVYFYYYCSMTSHSVNVAYCPFSIVQVVCKFTILGYGM</sequence>
<protein>
    <submittedName>
        <fullName evidence="1">Uncharacterized protein</fullName>
    </submittedName>
</protein>
<proteinExistence type="predicted"/>
<keyword evidence="2" id="KW-1185">Reference proteome</keyword>
<organism evidence="1 2">
    <name type="scientific">Rubroshorea leprosula</name>
    <dbReference type="NCBI Taxonomy" id="152421"/>
    <lineage>
        <taxon>Eukaryota</taxon>
        <taxon>Viridiplantae</taxon>
        <taxon>Streptophyta</taxon>
        <taxon>Embryophyta</taxon>
        <taxon>Tracheophyta</taxon>
        <taxon>Spermatophyta</taxon>
        <taxon>Magnoliopsida</taxon>
        <taxon>eudicotyledons</taxon>
        <taxon>Gunneridae</taxon>
        <taxon>Pentapetalae</taxon>
        <taxon>rosids</taxon>
        <taxon>malvids</taxon>
        <taxon>Malvales</taxon>
        <taxon>Dipterocarpaceae</taxon>
        <taxon>Rubroshorea</taxon>
    </lineage>
</organism>
<dbReference type="EMBL" id="BPVZ01000088">
    <property type="protein sequence ID" value="GKV30707.1"/>
    <property type="molecule type" value="Genomic_DNA"/>
</dbReference>
<name>A0AAV5L0R8_9ROSI</name>
<dbReference type="Proteomes" id="UP001054252">
    <property type="component" value="Unassembled WGS sequence"/>
</dbReference>
<evidence type="ECO:0000313" key="1">
    <source>
        <dbReference type="EMBL" id="GKV30707.1"/>
    </source>
</evidence>
<comment type="caution">
    <text evidence="1">The sequence shown here is derived from an EMBL/GenBank/DDBJ whole genome shotgun (WGS) entry which is preliminary data.</text>
</comment>
<evidence type="ECO:0000313" key="2">
    <source>
        <dbReference type="Proteomes" id="UP001054252"/>
    </source>
</evidence>
<gene>
    <name evidence="1" type="ORF">SLEP1_g39493</name>
</gene>
<reference evidence="1 2" key="1">
    <citation type="journal article" date="2021" name="Commun. Biol.">
        <title>The genome of Shorea leprosula (Dipterocarpaceae) highlights the ecological relevance of drought in aseasonal tropical rainforests.</title>
        <authorList>
            <person name="Ng K.K.S."/>
            <person name="Kobayashi M.J."/>
            <person name="Fawcett J.A."/>
            <person name="Hatakeyama M."/>
            <person name="Paape T."/>
            <person name="Ng C.H."/>
            <person name="Ang C.C."/>
            <person name="Tnah L.H."/>
            <person name="Lee C.T."/>
            <person name="Nishiyama T."/>
            <person name="Sese J."/>
            <person name="O'Brien M.J."/>
            <person name="Copetti D."/>
            <person name="Mohd Noor M.I."/>
            <person name="Ong R.C."/>
            <person name="Putra M."/>
            <person name="Sireger I.Z."/>
            <person name="Indrioko S."/>
            <person name="Kosugi Y."/>
            <person name="Izuno A."/>
            <person name="Isagi Y."/>
            <person name="Lee S.L."/>
            <person name="Shimizu K.K."/>
        </authorList>
    </citation>
    <scope>NUCLEOTIDE SEQUENCE [LARGE SCALE GENOMIC DNA]</scope>
    <source>
        <strain evidence="1">214</strain>
    </source>
</reference>
<dbReference type="AlphaFoldDB" id="A0AAV5L0R8"/>
<accession>A0AAV5L0R8</accession>